<dbReference type="SUPFAM" id="SSF52402">
    <property type="entry name" value="Adenine nucleotide alpha hydrolases-like"/>
    <property type="match status" value="2"/>
</dbReference>
<evidence type="ECO:0000313" key="5">
    <source>
        <dbReference type="Proteomes" id="UP000216538"/>
    </source>
</evidence>
<dbReference type="PRINTS" id="PR01438">
    <property type="entry name" value="UNVRSLSTRESS"/>
</dbReference>
<gene>
    <name evidence="4" type="ORF">CE457_16790</name>
</gene>
<evidence type="ECO:0000313" key="4">
    <source>
        <dbReference type="EMBL" id="OZT72998.1"/>
    </source>
</evidence>
<evidence type="ECO:0000256" key="1">
    <source>
        <dbReference type="ARBA" id="ARBA00008791"/>
    </source>
</evidence>
<evidence type="ECO:0000259" key="3">
    <source>
        <dbReference type="Pfam" id="PF00582"/>
    </source>
</evidence>
<comment type="similarity">
    <text evidence="1">Belongs to the universal stress protein A family.</text>
</comment>
<protein>
    <submittedName>
        <fullName evidence="4">Universal stress protein</fullName>
    </submittedName>
</protein>
<evidence type="ECO:0000256" key="2">
    <source>
        <dbReference type="SAM" id="Coils"/>
    </source>
</evidence>
<keyword evidence="2" id="KW-0175">Coiled coil</keyword>
<accession>A0ABX4G5X8</accession>
<dbReference type="EMBL" id="NPEY01000015">
    <property type="protein sequence ID" value="OZT72998.1"/>
    <property type="molecule type" value="Genomic_DNA"/>
</dbReference>
<feature type="domain" description="UspA" evidence="3">
    <location>
        <begin position="158"/>
        <end position="273"/>
    </location>
</feature>
<organism evidence="4 5">
    <name type="scientific">Vreelandella boliviensis LC1</name>
    <dbReference type="NCBI Taxonomy" id="1072583"/>
    <lineage>
        <taxon>Bacteria</taxon>
        <taxon>Pseudomonadati</taxon>
        <taxon>Pseudomonadota</taxon>
        <taxon>Gammaproteobacteria</taxon>
        <taxon>Oceanospirillales</taxon>
        <taxon>Halomonadaceae</taxon>
        <taxon>Vreelandella</taxon>
    </lineage>
</organism>
<dbReference type="PANTHER" id="PTHR46268">
    <property type="entry name" value="STRESS RESPONSE PROTEIN NHAX"/>
    <property type="match status" value="1"/>
</dbReference>
<proteinExistence type="inferred from homology"/>
<sequence length="277" mass="30613">MHNISKERHMFKHILIAVDFSPAWPLLRQRLEKLTAWGTKRVTLMYVLSTRYPASPQETHRTHYEAKLADLASELATSALSIESQVRSGEPGAVIAEAAQELNADLVLMGCRGYSRWHEFFLGSTALDAARLTQRPLWLEPVTENQGSRDFRLMILATDGSQAVTGAEEMAGKLAAHFQRSLAVAAACASEGCDREIEDAQRHLNTLAEQIEGLETRILDGNPRNVITAEADREAADLVVIGKRGRNRIHEFLLGSTAENIARDAHCPVLVVPSKPE</sequence>
<dbReference type="Gene3D" id="3.40.50.620">
    <property type="entry name" value="HUPs"/>
    <property type="match status" value="2"/>
</dbReference>
<feature type="coiled-coil region" evidence="2">
    <location>
        <begin position="190"/>
        <end position="217"/>
    </location>
</feature>
<dbReference type="PANTHER" id="PTHR46268:SF6">
    <property type="entry name" value="UNIVERSAL STRESS PROTEIN UP12"/>
    <property type="match status" value="1"/>
</dbReference>
<dbReference type="Pfam" id="PF00582">
    <property type="entry name" value="Usp"/>
    <property type="match status" value="2"/>
</dbReference>
<comment type="caution">
    <text evidence="4">The sequence shown here is derived from an EMBL/GenBank/DDBJ whole genome shotgun (WGS) entry which is preliminary data.</text>
</comment>
<name>A0ABX4G5X8_9GAMM</name>
<dbReference type="InterPro" id="IPR006016">
    <property type="entry name" value="UspA"/>
</dbReference>
<dbReference type="InterPro" id="IPR006015">
    <property type="entry name" value="Universal_stress_UspA"/>
</dbReference>
<dbReference type="CDD" id="cd00293">
    <property type="entry name" value="USP-like"/>
    <property type="match status" value="2"/>
</dbReference>
<feature type="domain" description="UspA" evidence="3">
    <location>
        <begin position="10"/>
        <end position="138"/>
    </location>
</feature>
<dbReference type="Proteomes" id="UP000216538">
    <property type="component" value="Unassembled WGS sequence"/>
</dbReference>
<keyword evidence="5" id="KW-1185">Reference proteome</keyword>
<dbReference type="InterPro" id="IPR014729">
    <property type="entry name" value="Rossmann-like_a/b/a_fold"/>
</dbReference>
<reference evidence="4 5" key="1">
    <citation type="submission" date="2017-07" db="EMBL/GenBank/DDBJ databases">
        <title>Shotgun whole genome sequences of three halophilic bacterial isolates.</title>
        <authorList>
            <person name="Pozzo T."/>
            <person name="Higdon S.M."/>
            <person name="Quillaguaman J."/>
        </authorList>
    </citation>
    <scope>NUCLEOTIDE SEQUENCE [LARGE SCALE GENOMIC DNA]</scope>
    <source>
        <strain evidence="4 5">LC1</strain>
    </source>
</reference>